<evidence type="ECO:0000256" key="11">
    <source>
        <dbReference type="ARBA" id="ARBA00023136"/>
    </source>
</evidence>
<keyword evidence="12 21" id="KW-0675">Receptor</keyword>
<evidence type="ECO:0000256" key="1">
    <source>
        <dbReference type="ARBA" id="ARBA00004571"/>
    </source>
</evidence>
<dbReference type="Pfam" id="PF00593">
    <property type="entry name" value="TonB_dep_Rec_b-barrel"/>
    <property type="match status" value="1"/>
</dbReference>
<evidence type="ECO:0000256" key="12">
    <source>
        <dbReference type="ARBA" id="ARBA00023170"/>
    </source>
</evidence>
<evidence type="ECO:0000259" key="19">
    <source>
        <dbReference type="Pfam" id="PF00593"/>
    </source>
</evidence>
<evidence type="ECO:0000256" key="2">
    <source>
        <dbReference type="ARBA" id="ARBA00009810"/>
    </source>
</evidence>
<evidence type="ECO:0000256" key="8">
    <source>
        <dbReference type="ARBA" id="ARBA00023004"/>
    </source>
</evidence>
<keyword evidence="6 14" id="KW-0812">Transmembrane</keyword>
<feature type="chain" id="PRO_5046797023" evidence="18">
    <location>
        <begin position="32"/>
        <end position="716"/>
    </location>
</feature>
<dbReference type="InterPro" id="IPR010917">
    <property type="entry name" value="TonB_rcpt_CS"/>
</dbReference>
<feature type="compositionally biased region" description="Basic and acidic residues" evidence="17">
    <location>
        <begin position="46"/>
        <end position="58"/>
    </location>
</feature>
<keyword evidence="22" id="KW-1185">Reference proteome</keyword>
<keyword evidence="11 14" id="KW-0472">Membrane</keyword>
<evidence type="ECO:0000256" key="3">
    <source>
        <dbReference type="ARBA" id="ARBA00022448"/>
    </source>
</evidence>
<accession>A0ABX2LV88</accession>
<dbReference type="PANTHER" id="PTHR32552:SF68">
    <property type="entry name" value="FERRICHROME OUTER MEMBRANE TRANSPORTER_PHAGE RECEPTOR"/>
    <property type="match status" value="1"/>
</dbReference>
<evidence type="ECO:0000256" key="17">
    <source>
        <dbReference type="SAM" id="MobiDB-lite"/>
    </source>
</evidence>
<keyword evidence="8" id="KW-0408">Iron</keyword>
<dbReference type="PROSITE" id="PS52016">
    <property type="entry name" value="TONB_DEPENDENT_REC_3"/>
    <property type="match status" value="1"/>
</dbReference>
<dbReference type="PANTHER" id="PTHR32552">
    <property type="entry name" value="FERRICHROME IRON RECEPTOR-RELATED"/>
    <property type="match status" value="1"/>
</dbReference>
<dbReference type="InterPro" id="IPR000531">
    <property type="entry name" value="Beta-barrel_TonB"/>
</dbReference>
<dbReference type="CDD" id="cd01347">
    <property type="entry name" value="ligand_gated_channel"/>
    <property type="match status" value="1"/>
</dbReference>
<keyword evidence="9" id="KW-0406">Ion transport</keyword>
<evidence type="ECO:0000256" key="7">
    <source>
        <dbReference type="ARBA" id="ARBA00022729"/>
    </source>
</evidence>
<dbReference type="PROSITE" id="PS01156">
    <property type="entry name" value="TONB_DEPENDENT_REC_2"/>
    <property type="match status" value="1"/>
</dbReference>
<keyword evidence="13 14" id="KW-0998">Cell outer membrane</keyword>
<feature type="region of interest" description="Disordered" evidence="17">
    <location>
        <begin position="46"/>
        <end position="77"/>
    </location>
</feature>
<name>A0ABX2LV88_9BURK</name>
<feature type="domain" description="TonB-dependent receptor plug" evidence="20">
    <location>
        <begin position="71"/>
        <end position="166"/>
    </location>
</feature>
<dbReference type="RefSeq" id="WP_079215812.1">
    <property type="nucleotide sequence ID" value="NZ_CP018845.1"/>
</dbReference>
<comment type="similarity">
    <text evidence="2 14 16">Belongs to the TonB-dependent receptor family.</text>
</comment>
<evidence type="ECO:0000313" key="22">
    <source>
        <dbReference type="Proteomes" id="UP000536746"/>
    </source>
</evidence>
<gene>
    <name evidence="21" type="ORF">HNO84_05735</name>
</gene>
<feature type="signal peptide" evidence="18">
    <location>
        <begin position="1"/>
        <end position="31"/>
    </location>
</feature>
<sequence length="716" mass="79305">MSSSRFVFRRTRMRTLPLALCAAFTSMPLYAEDGDDKEKDKLPAVEVRGERSHYDPRPARVSTATRTAADPRDVPQSISSVSVEQVASYGGRDLAAALAGVPGVSNISDTRFDAFRIRGFSNAGDLLLDGMRDDAQYVRSLGNIERIEVLKGPAAVLYGRGGGGGVINRISKQPGPEAHANISTSWGSYGRQGVAIDVNRPLGEHWSMRINAGRERNDSFRNEVDSTRQYLAPSLKWDDGRSSWLLQAEYSEFERVPDRGMPARVAAVNAAREPVSYRLPPASPEKFFGAAGRDFIRDANLNLRSTFTHRIAPDWQVRHMLSVLDLNSDFDNTFVMQGFVSSPRDFNRVQRGRFIQNLQQRNIQTNLELEGKAGSGPLVHNMLLGAEYSWQKREPRLWSAGAVPVSITNPNSNANQSSTPARFQMTYHKANGQALYAQDQIDIGQHWKLLAGLRWDRFEIDSSNKIAGRRSQRSSSVLSPRVGAVWGPVAEHNLYLSYSKNFAPVGGDTIGITPNASGNVNDLGPQYSRQYEAGIKSDWLDRKLSTTLSWFQLDLYNRAVADPVLSGIFYLTGLERNRGIEFSLNGEIARDWFIRSGVTRQNAKVVEAERQFTGKRSTGVSSKGGSVFISYAPALGFFAETGLVYEGARYADRDNLLELPGYTRWDGKIGYRLREAEFTLAAVNLANRGYYASATGAAQIMPGAPRSLTFTAAYKF</sequence>
<feature type="short sequence motif" description="TonB C-terminal box" evidence="15">
    <location>
        <begin position="699"/>
        <end position="716"/>
    </location>
</feature>
<protein>
    <submittedName>
        <fullName evidence="21">TonB-dependent siderophore receptor</fullName>
    </submittedName>
</protein>
<dbReference type="EMBL" id="JABFMT010000004">
    <property type="protein sequence ID" value="NUU01090.1"/>
    <property type="molecule type" value="Genomic_DNA"/>
</dbReference>
<evidence type="ECO:0000256" key="14">
    <source>
        <dbReference type="PROSITE-ProRule" id="PRU01360"/>
    </source>
</evidence>
<dbReference type="InterPro" id="IPR010105">
    <property type="entry name" value="TonB_sidphr_rcpt"/>
</dbReference>
<evidence type="ECO:0000256" key="4">
    <source>
        <dbReference type="ARBA" id="ARBA00022452"/>
    </source>
</evidence>
<dbReference type="Pfam" id="PF07715">
    <property type="entry name" value="Plug"/>
    <property type="match status" value="1"/>
</dbReference>
<evidence type="ECO:0000256" key="9">
    <source>
        <dbReference type="ARBA" id="ARBA00023065"/>
    </source>
</evidence>
<keyword evidence="3 14" id="KW-0813">Transport</keyword>
<keyword evidence="5" id="KW-0410">Iron transport</keyword>
<dbReference type="SUPFAM" id="SSF56935">
    <property type="entry name" value="Porins"/>
    <property type="match status" value="1"/>
</dbReference>
<keyword evidence="7 18" id="KW-0732">Signal</keyword>
<evidence type="ECO:0000256" key="5">
    <source>
        <dbReference type="ARBA" id="ARBA00022496"/>
    </source>
</evidence>
<evidence type="ECO:0000256" key="10">
    <source>
        <dbReference type="ARBA" id="ARBA00023077"/>
    </source>
</evidence>
<dbReference type="InterPro" id="IPR037066">
    <property type="entry name" value="Plug_dom_sf"/>
</dbReference>
<organism evidence="21 22">
    <name type="scientific">Herbaspirillum robiniae</name>
    <dbReference type="NCBI Taxonomy" id="2014887"/>
    <lineage>
        <taxon>Bacteria</taxon>
        <taxon>Pseudomonadati</taxon>
        <taxon>Pseudomonadota</taxon>
        <taxon>Betaproteobacteria</taxon>
        <taxon>Burkholderiales</taxon>
        <taxon>Oxalobacteraceae</taxon>
        <taxon>Herbaspirillum</taxon>
    </lineage>
</organism>
<keyword evidence="10 16" id="KW-0798">TonB box</keyword>
<proteinExistence type="inferred from homology"/>
<reference evidence="21 22" key="1">
    <citation type="journal article" date="2020" name="Front. Plant Sci.">
        <title>Isolation of Rhizosphere Bacteria That Improve Quality and Water Stress Tolerance in Greenhouse Ornamentals.</title>
        <authorList>
            <person name="Nordstedt N.P."/>
            <person name="Jones M.L."/>
        </authorList>
    </citation>
    <scope>NUCLEOTIDE SEQUENCE [LARGE SCALE GENOMIC DNA]</scope>
    <source>
        <strain evidence="21 22">C6C2</strain>
    </source>
</reference>
<feature type="domain" description="TonB-dependent receptor-like beta-barrel" evidence="19">
    <location>
        <begin position="246"/>
        <end position="685"/>
    </location>
</feature>
<dbReference type="Gene3D" id="2.170.130.10">
    <property type="entry name" value="TonB-dependent receptor, plug domain"/>
    <property type="match status" value="1"/>
</dbReference>
<evidence type="ECO:0000259" key="20">
    <source>
        <dbReference type="Pfam" id="PF07715"/>
    </source>
</evidence>
<comment type="subcellular location">
    <subcellularLocation>
        <location evidence="1 14">Cell outer membrane</location>
        <topology evidence="1 14">Multi-pass membrane protein</topology>
    </subcellularLocation>
</comment>
<evidence type="ECO:0000256" key="6">
    <source>
        <dbReference type="ARBA" id="ARBA00022692"/>
    </source>
</evidence>
<evidence type="ECO:0000256" key="16">
    <source>
        <dbReference type="RuleBase" id="RU003357"/>
    </source>
</evidence>
<dbReference type="Gene3D" id="2.40.170.20">
    <property type="entry name" value="TonB-dependent receptor, beta-barrel domain"/>
    <property type="match status" value="1"/>
</dbReference>
<dbReference type="NCBIfam" id="TIGR01783">
    <property type="entry name" value="TonB-siderophor"/>
    <property type="match status" value="1"/>
</dbReference>
<dbReference type="InterPro" id="IPR036942">
    <property type="entry name" value="Beta-barrel_TonB_sf"/>
</dbReference>
<evidence type="ECO:0000256" key="13">
    <source>
        <dbReference type="ARBA" id="ARBA00023237"/>
    </source>
</evidence>
<evidence type="ECO:0000256" key="18">
    <source>
        <dbReference type="SAM" id="SignalP"/>
    </source>
</evidence>
<dbReference type="InterPro" id="IPR012910">
    <property type="entry name" value="Plug_dom"/>
</dbReference>
<evidence type="ECO:0000313" key="21">
    <source>
        <dbReference type="EMBL" id="NUU01090.1"/>
    </source>
</evidence>
<evidence type="ECO:0000256" key="15">
    <source>
        <dbReference type="PROSITE-ProRule" id="PRU10144"/>
    </source>
</evidence>
<dbReference type="Proteomes" id="UP000536746">
    <property type="component" value="Unassembled WGS sequence"/>
</dbReference>
<dbReference type="InterPro" id="IPR039426">
    <property type="entry name" value="TonB-dep_rcpt-like"/>
</dbReference>
<comment type="caution">
    <text evidence="21">The sequence shown here is derived from an EMBL/GenBank/DDBJ whole genome shotgun (WGS) entry which is preliminary data.</text>
</comment>
<keyword evidence="4 14" id="KW-1134">Transmembrane beta strand</keyword>